<dbReference type="EMBL" id="BAAAUX010000034">
    <property type="protein sequence ID" value="GAA2818645.1"/>
    <property type="molecule type" value="Genomic_DNA"/>
</dbReference>
<reference evidence="3 4" key="1">
    <citation type="journal article" date="2019" name="Int. J. Syst. Evol. Microbiol.">
        <title>The Global Catalogue of Microorganisms (GCM) 10K type strain sequencing project: providing services to taxonomists for standard genome sequencing and annotation.</title>
        <authorList>
            <consortium name="The Broad Institute Genomics Platform"/>
            <consortium name="The Broad Institute Genome Sequencing Center for Infectious Disease"/>
            <person name="Wu L."/>
            <person name="Ma J."/>
        </authorList>
    </citation>
    <scope>NUCLEOTIDE SEQUENCE [LARGE SCALE GENOMIC DNA]</scope>
    <source>
        <strain evidence="3 4">JCM 9383</strain>
    </source>
</reference>
<feature type="region of interest" description="Disordered" evidence="2">
    <location>
        <begin position="116"/>
        <end position="142"/>
    </location>
</feature>
<dbReference type="Proteomes" id="UP001500979">
    <property type="component" value="Unassembled WGS sequence"/>
</dbReference>
<evidence type="ECO:0000256" key="2">
    <source>
        <dbReference type="SAM" id="MobiDB-lite"/>
    </source>
</evidence>
<organism evidence="3 4">
    <name type="scientific">Saccharopolyspora taberi</name>
    <dbReference type="NCBI Taxonomy" id="60895"/>
    <lineage>
        <taxon>Bacteria</taxon>
        <taxon>Bacillati</taxon>
        <taxon>Actinomycetota</taxon>
        <taxon>Actinomycetes</taxon>
        <taxon>Pseudonocardiales</taxon>
        <taxon>Pseudonocardiaceae</taxon>
        <taxon>Saccharopolyspora</taxon>
    </lineage>
</organism>
<proteinExistence type="predicted"/>
<keyword evidence="1" id="KW-0175">Coiled coil</keyword>
<comment type="caution">
    <text evidence="3">The sequence shown here is derived from an EMBL/GenBank/DDBJ whole genome shotgun (WGS) entry which is preliminary data.</text>
</comment>
<protein>
    <submittedName>
        <fullName evidence="3">Uncharacterized protein</fullName>
    </submittedName>
</protein>
<feature type="coiled-coil region" evidence="1">
    <location>
        <begin position="10"/>
        <end position="37"/>
    </location>
</feature>
<evidence type="ECO:0000256" key="1">
    <source>
        <dbReference type="SAM" id="Coils"/>
    </source>
</evidence>
<evidence type="ECO:0000313" key="3">
    <source>
        <dbReference type="EMBL" id="GAA2818645.1"/>
    </source>
</evidence>
<sequence length="142" mass="15704">MSEDWKTQAVRDAEAALEEKMRKVEEALDKADRLSASLPEVKLTEDKIREIEELIRAGKAPAELTELQARIDAGEFTWNDVADGTALRDESVQAAFSASVANMQKAKELLDEGHDVATVISADPNRPSDDSYDDDPPDSFLR</sequence>
<gene>
    <name evidence="3" type="ORF">GCM10010470_62470</name>
</gene>
<name>A0ABN3VM31_9PSEU</name>
<keyword evidence="4" id="KW-1185">Reference proteome</keyword>
<dbReference type="RefSeq" id="WP_344685907.1">
    <property type="nucleotide sequence ID" value="NZ_BAAAUX010000034.1"/>
</dbReference>
<evidence type="ECO:0000313" key="4">
    <source>
        <dbReference type="Proteomes" id="UP001500979"/>
    </source>
</evidence>
<feature type="compositionally biased region" description="Acidic residues" evidence="2">
    <location>
        <begin position="130"/>
        <end position="142"/>
    </location>
</feature>
<accession>A0ABN3VM31</accession>